<dbReference type="InterPro" id="IPR027256">
    <property type="entry name" value="P-typ_ATPase_IB"/>
</dbReference>
<evidence type="ECO:0000259" key="16">
    <source>
        <dbReference type="PROSITE" id="PS50846"/>
    </source>
</evidence>
<dbReference type="SFLD" id="SFLDS00003">
    <property type="entry name" value="Haloacid_Dehalogenase"/>
    <property type="match status" value="1"/>
</dbReference>
<dbReference type="InterPro" id="IPR059000">
    <property type="entry name" value="ATPase_P-type_domA"/>
</dbReference>
<dbReference type="InterPro" id="IPR017969">
    <property type="entry name" value="Heavy-metal-associated_CS"/>
</dbReference>
<evidence type="ECO:0000256" key="8">
    <source>
        <dbReference type="ARBA" id="ARBA00022741"/>
    </source>
</evidence>
<accession>A0ABT1CJE8</accession>
<evidence type="ECO:0000256" key="3">
    <source>
        <dbReference type="ARBA" id="ARBA00022448"/>
    </source>
</evidence>
<feature type="transmembrane region" description="Helical" evidence="15">
    <location>
        <begin position="243"/>
        <end position="263"/>
    </location>
</feature>
<sequence length="784" mass="82008">MTAETLDLEITGMSCAACAARLEKVLNRQQGLQAGVNFATSRALITCRDGAPDLAAIEKLVEKAGFGLSHHAIELAVSGMSCAACSSRIEKLLNRLPGVTANVNLATGQAHIDLVTGAASEEALVAVIRKAGFDASPVSLVRENSDDDASEKSALLDLALTGLFCVPFLIEMIGMSVGMHQLVPLWVQLVCASFIQFYSARHFYRSAFHALRSGSANMNVLVCLGTSIAYGFSLIVVCLGLDLPVYFEASAFVIFLVSVGRLLEARARHRAASGLEALLRLRPQTANRIEGGEIVTRPVAMLQKGDLFLVRPGESIPVDGEVTEGETEIDESMLTGESSPVLRQTGDTIYAGTLNTTGIVRARATSLGSDTALSRIVSLVSQAQGSKAPIQRMADKVSAVFVPTIIVIAVLTFVVGWAVTGDASWSLVSAISVLVIACPCSLGLATPTALMVGTGKAASAGILFRNAEALERMHRLTVLAFDKTGTITTGQPVVEGVFPVQGQDEIGLLAIAAGLESGSEHPLGKAIVAYTAEKGIKSVTHPQNFKALPGKGIEAHADGERYMVGTPDYLREQGVTVDATPGMGDGVTLACVARDNAYLGAITLSDHVRPEAAEVISWLHREHIRTVMLTGDRPVVADAIAAQVGIDDVAASLRPEGKVEAIRALHGPGQVVGMTGDGINDAPALAAADISIAIGSGSAAAMETADLVLMTADLRAIPDALSLSRATVRKIKQNLFFAFGYNVAAIPLAAFGFLNPAVAGGAMALSSVSVVTNSLLLNRWQSIR</sequence>
<comment type="caution">
    <text evidence="17">The sequence shown here is derived from an EMBL/GenBank/DDBJ whole genome shotgun (WGS) entry which is preliminary data.</text>
</comment>
<evidence type="ECO:0000256" key="2">
    <source>
        <dbReference type="ARBA" id="ARBA00006024"/>
    </source>
</evidence>
<keyword evidence="8 15" id="KW-0547">Nucleotide-binding</keyword>
<evidence type="ECO:0000256" key="11">
    <source>
        <dbReference type="ARBA" id="ARBA00022967"/>
    </source>
</evidence>
<dbReference type="PANTHER" id="PTHR43520">
    <property type="entry name" value="ATP7, ISOFORM B"/>
    <property type="match status" value="1"/>
</dbReference>
<dbReference type="SUPFAM" id="SSF56784">
    <property type="entry name" value="HAD-like"/>
    <property type="match status" value="1"/>
</dbReference>
<dbReference type="EMBL" id="JAMXQU010000012">
    <property type="protein sequence ID" value="MCO6160999.1"/>
    <property type="molecule type" value="Genomic_DNA"/>
</dbReference>
<dbReference type="InterPro" id="IPR023299">
    <property type="entry name" value="ATPase_P-typ_cyto_dom_N"/>
</dbReference>
<dbReference type="Proteomes" id="UP001523401">
    <property type="component" value="Unassembled WGS sequence"/>
</dbReference>
<keyword evidence="9 15" id="KW-0067">ATP-binding</keyword>
<feature type="transmembrane region" description="Helical" evidence="15">
    <location>
        <begin position="185"/>
        <end position="204"/>
    </location>
</feature>
<keyword evidence="7 15" id="KW-0479">Metal-binding</keyword>
<evidence type="ECO:0000256" key="1">
    <source>
        <dbReference type="ARBA" id="ARBA00004651"/>
    </source>
</evidence>
<evidence type="ECO:0000256" key="9">
    <source>
        <dbReference type="ARBA" id="ARBA00022840"/>
    </source>
</evidence>
<evidence type="ECO:0000313" key="17">
    <source>
        <dbReference type="EMBL" id="MCO6160999.1"/>
    </source>
</evidence>
<dbReference type="CDD" id="cd02094">
    <property type="entry name" value="P-type_ATPase_Cu-like"/>
    <property type="match status" value="1"/>
</dbReference>
<dbReference type="PROSITE" id="PS00154">
    <property type="entry name" value="ATPASE_E1_E2"/>
    <property type="match status" value="1"/>
</dbReference>
<dbReference type="InterPro" id="IPR006121">
    <property type="entry name" value="HMA_dom"/>
</dbReference>
<dbReference type="InterPro" id="IPR044492">
    <property type="entry name" value="P_typ_ATPase_HD_dom"/>
</dbReference>
<dbReference type="SUPFAM" id="SSF81665">
    <property type="entry name" value="Calcium ATPase, transmembrane domain M"/>
    <property type="match status" value="1"/>
</dbReference>
<dbReference type="CDD" id="cd00371">
    <property type="entry name" value="HMA"/>
    <property type="match status" value="2"/>
</dbReference>
<feature type="domain" description="HMA" evidence="16">
    <location>
        <begin position="71"/>
        <end position="136"/>
    </location>
</feature>
<keyword evidence="11" id="KW-1278">Translocase</keyword>
<name>A0ABT1CJE8_9PROT</name>
<dbReference type="SFLD" id="SFLDF00027">
    <property type="entry name" value="p-type_atpase"/>
    <property type="match status" value="1"/>
</dbReference>
<feature type="transmembrane region" description="Helical" evidence="15">
    <location>
        <begin position="397"/>
        <end position="419"/>
    </location>
</feature>
<evidence type="ECO:0000256" key="15">
    <source>
        <dbReference type="RuleBase" id="RU362081"/>
    </source>
</evidence>
<dbReference type="NCBIfam" id="TIGR01494">
    <property type="entry name" value="ATPase_P-type"/>
    <property type="match status" value="1"/>
</dbReference>
<feature type="transmembrane region" description="Helical" evidence="15">
    <location>
        <begin position="735"/>
        <end position="754"/>
    </location>
</feature>
<protein>
    <submittedName>
        <fullName evidence="17">Heavy metal translocating P-type ATPase</fullName>
    </submittedName>
</protein>
<dbReference type="SFLD" id="SFLDG00002">
    <property type="entry name" value="C1.7:_P-type_atpase_like"/>
    <property type="match status" value="1"/>
</dbReference>
<dbReference type="Pfam" id="PF00702">
    <property type="entry name" value="Hydrolase"/>
    <property type="match status" value="1"/>
</dbReference>
<dbReference type="PRINTS" id="PR00119">
    <property type="entry name" value="CATATPASE"/>
</dbReference>
<comment type="subcellular location">
    <subcellularLocation>
        <location evidence="1">Cell membrane</location>
        <topology evidence="1">Multi-pass membrane protein</topology>
    </subcellularLocation>
</comment>
<feature type="transmembrane region" description="Helical" evidence="15">
    <location>
        <begin position="425"/>
        <end position="446"/>
    </location>
</feature>
<dbReference type="Gene3D" id="3.30.70.100">
    <property type="match status" value="2"/>
</dbReference>
<reference evidence="17 18" key="1">
    <citation type="submission" date="2022-06" db="EMBL/GenBank/DDBJ databases">
        <title>Whole-genome of Asaia lannensis strain LMG 27011T.</title>
        <authorList>
            <person name="Sombolestani A."/>
        </authorList>
    </citation>
    <scope>NUCLEOTIDE SEQUENCE [LARGE SCALE GENOMIC DNA]</scope>
    <source>
        <strain evidence="17 18">NBRC 102526</strain>
    </source>
</reference>
<evidence type="ECO:0000256" key="7">
    <source>
        <dbReference type="ARBA" id="ARBA00022723"/>
    </source>
</evidence>
<evidence type="ECO:0000256" key="12">
    <source>
        <dbReference type="ARBA" id="ARBA00022989"/>
    </source>
</evidence>
<dbReference type="NCBIfam" id="TIGR01512">
    <property type="entry name" value="ATPase-IB2_Cd"/>
    <property type="match status" value="1"/>
</dbReference>
<dbReference type="InterPro" id="IPR023298">
    <property type="entry name" value="ATPase_P-typ_TM_dom_sf"/>
</dbReference>
<dbReference type="InterPro" id="IPR001757">
    <property type="entry name" value="P_typ_ATPase"/>
</dbReference>
<dbReference type="Gene3D" id="2.70.150.10">
    <property type="entry name" value="Calcium-transporting ATPase, cytoplasmic transduction domain A"/>
    <property type="match status" value="1"/>
</dbReference>
<dbReference type="SUPFAM" id="SSF81653">
    <property type="entry name" value="Calcium ATPase, transduction domain A"/>
    <property type="match status" value="1"/>
</dbReference>
<dbReference type="Gene3D" id="3.40.50.1000">
    <property type="entry name" value="HAD superfamily/HAD-like"/>
    <property type="match status" value="1"/>
</dbReference>
<evidence type="ECO:0000313" key="18">
    <source>
        <dbReference type="Proteomes" id="UP001523401"/>
    </source>
</evidence>
<keyword evidence="4 15" id="KW-1003">Cell membrane</keyword>
<feature type="transmembrane region" description="Helical" evidence="15">
    <location>
        <begin position="760"/>
        <end position="778"/>
    </location>
</feature>
<evidence type="ECO:0000256" key="5">
    <source>
        <dbReference type="ARBA" id="ARBA00022553"/>
    </source>
</evidence>
<dbReference type="Pfam" id="PF00122">
    <property type="entry name" value="E1-E2_ATPase"/>
    <property type="match status" value="1"/>
</dbReference>
<dbReference type="PRINTS" id="PR00120">
    <property type="entry name" value="HATPASE"/>
</dbReference>
<dbReference type="PROSITE" id="PS50846">
    <property type="entry name" value="HMA_2"/>
    <property type="match status" value="2"/>
</dbReference>
<dbReference type="NCBIfam" id="TIGR01525">
    <property type="entry name" value="ATPase-IB_hvy"/>
    <property type="match status" value="1"/>
</dbReference>
<dbReference type="InterPro" id="IPR008250">
    <property type="entry name" value="ATPase_P-typ_transduc_dom_A_sf"/>
</dbReference>
<evidence type="ECO:0000256" key="4">
    <source>
        <dbReference type="ARBA" id="ARBA00022475"/>
    </source>
</evidence>
<dbReference type="Gene3D" id="3.40.1110.10">
    <property type="entry name" value="Calcium-transporting ATPase, cytoplasmic domain N"/>
    <property type="match status" value="1"/>
</dbReference>
<dbReference type="InterPro" id="IPR036163">
    <property type="entry name" value="HMA_dom_sf"/>
</dbReference>
<evidence type="ECO:0000256" key="10">
    <source>
        <dbReference type="ARBA" id="ARBA00022842"/>
    </source>
</evidence>
<keyword evidence="3" id="KW-0813">Transport</keyword>
<keyword evidence="12 15" id="KW-1133">Transmembrane helix</keyword>
<keyword evidence="18" id="KW-1185">Reference proteome</keyword>
<dbReference type="NCBIfam" id="TIGR01511">
    <property type="entry name" value="ATPase-IB1_Cu"/>
    <property type="match status" value="1"/>
</dbReference>
<feature type="transmembrane region" description="Helical" evidence="15">
    <location>
        <begin position="216"/>
        <end position="237"/>
    </location>
</feature>
<evidence type="ECO:0000256" key="13">
    <source>
        <dbReference type="ARBA" id="ARBA00023065"/>
    </source>
</evidence>
<keyword evidence="14 15" id="KW-0472">Membrane</keyword>
<keyword evidence="5" id="KW-0597">Phosphoprotein</keyword>
<dbReference type="InterPro" id="IPR023214">
    <property type="entry name" value="HAD_sf"/>
</dbReference>
<keyword evidence="6 15" id="KW-0812">Transmembrane</keyword>
<gene>
    <name evidence="17" type="ORF">NF685_13240</name>
</gene>
<proteinExistence type="inferred from homology"/>
<organism evidence="17 18">
    <name type="scientific">Asaia lannensis NBRC 102526</name>
    <dbReference type="NCBI Taxonomy" id="1307926"/>
    <lineage>
        <taxon>Bacteria</taxon>
        <taxon>Pseudomonadati</taxon>
        <taxon>Pseudomonadota</taxon>
        <taxon>Alphaproteobacteria</taxon>
        <taxon>Acetobacterales</taxon>
        <taxon>Acetobacteraceae</taxon>
        <taxon>Asaia</taxon>
    </lineage>
</organism>
<dbReference type="SUPFAM" id="SSF55008">
    <property type="entry name" value="HMA, heavy metal-associated domain"/>
    <property type="match status" value="2"/>
</dbReference>
<feature type="domain" description="HMA" evidence="16">
    <location>
        <begin position="4"/>
        <end position="69"/>
    </location>
</feature>
<keyword evidence="13" id="KW-0406">Ion transport</keyword>
<dbReference type="RefSeq" id="WP_252849981.1">
    <property type="nucleotide sequence ID" value="NZ_BAPW01000047.1"/>
</dbReference>
<dbReference type="InterPro" id="IPR018303">
    <property type="entry name" value="ATPase_P-typ_P_site"/>
</dbReference>
<dbReference type="Pfam" id="PF00403">
    <property type="entry name" value="HMA"/>
    <property type="match status" value="2"/>
</dbReference>
<evidence type="ECO:0000256" key="14">
    <source>
        <dbReference type="ARBA" id="ARBA00023136"/>
    </source>
</evidence>
<dbReference type="PROSITE" id="PS01047">
    <property type="entry name" value="HMA_1"/>
    <property type="match status" value="2"/>
</dbReference>
<comment type="similarity">
    <text evidence="2 15">Belongs to the cation transport ATPase (P-type) (TC 3.A.3) family. Type IB subfamily.</text>
</comment>
<evidence type="ECO:0000256" key="6">
    <source>
        <dbReference type="ARBA" id="ARBA00022692"/>
    </source>
</evidence>
<dbReference type="PANTHER" id="PTHR43520:SF5">
    <property type="entry name" value="CATION-TRANSPORTING P-TYPE ATPASE-RELATED"/>
    <property type="match status" value="1"/>
</dbReference>
<keyword evidence="10" id="KW-0460">Magnesium</keyword>
<dbReference type="InterPro" id="IPR036412">
    <property type="entry name" value="HAD-like_sf"/>
</dbReference>